<dbReference type="AlphaFoldDB" id="A0A183BIN8"/>
<accession>A0A183BIN8</accession>
<evidence type="ECO:0000313" key="2">
    <source>
        <dbReference type="WBParaSite" id="GPLIN_000046700"/>
    </source>
</evidence>
<keyword evidence="1" id="KW-1185">Reference proteome</keyword>
<protein>
    <submittedName>
        <fullName evidence="2">Viral A-type inclusion protein</fullName>
    </submittedName>
</protein>
<reference evidence="1" key="2">
    <citation type="submission" date="2014-05" db="EMBL/GenBank/DDBJ databases">
        <title>The genome and life-stage specific transcriptomes of Globodera pallida elucidate key aspects of plant parasitism by a cyst nematode.</title>
        <authorList>
            <person name="Cotton J.A."/>
            <person name="Lilley C.J."/>
            <person name="Jones L.M."/>
            <person name="Kikuchi T."/>
            <person name="Reid A.J."/>
            <person name="Thorpe P."/>
            <person name="Tsai I.J."/>
            <person name="Beasley H."/>
            <person name="Blok V."/>
            <person name="Cock P.J.A."/>
            <person name="Van den Akker S.E."/>
            <person name="Holroyd N."/>
            <person name="Hunt M."/>
            <person name="Mantelin S."/>
            <person name="Naghra H."/>
            <person name="Pain A."/>
            <person name="Palomares-Rius J.E."/>
            <person name="Zarowiecki M."/>
            <person name="Berriman M."/>
            <person name="Jones J.T."/>
            <person name="Urwin P.E."/>
        </authorList>
    </citation>
    <scope>NUCLEOTIDE SEQUENCE [LARGE SCALE GENOMIC DNA]</scope>
    <source>
        <strain evidence="1">Lindley</strain>
    </source>
</reference>
<dbReference type="WBParaSite" id="GPLIN_000046700">
    <property type="protein sequence ID" value="GPLIN_000046700"/>
    <property type="gene ID" value="GPLIN_000046700"/>
</dbReference>
<sequence>MEDKIDWLNEDQQKLISVDQFSLLQSDQKALMERLNGVEQGQTANFEQQKTDQKARSAAIDQQFNGREVQLNNILEQLVEGQNKSFEKQVETDKMLKKQLDELGNSTKKELEKGVKVLQGIVVKMDEYQKGQQAK</sequence>
<reference evidence="2" key="3">
    <citation type="submission" date="2016-06" db="UniProtKB">
        <authorList>
            <consortium name="WormBaseParasite"/>
        </authorList>
    </citation>
    <scope>IDENTIFICATION</scope>
</reference>
<organism evidence="1 2">
    <name type="scientific">Globodera pallida</name>
    <name type="common">Potato cyst nematode worm</name>
    <name type="synonym">Heterodera pallida</name>
    <dbReference type="NCBI Taxonomy" id="36090"/>
    <lineage>
        <taxon>Eukaryota</taxon>
        <taxon>Metazoa</taxon>
        <taxon>Ecdysozoa</taxon>
        <taxon>Nematoda</taxon>
        <taxon>Chromadorea</taxon>
        <taxon>Rhabditida</taxon>
        <taxon>Tylenchina</taxon>
        <taxon>Tylenchomorpha</taxon>
        <taxon>Tylenchoidea</taxon>
        <taxon>Heteroderidae</taxon>
        <taxon>Heteroderinae</taxon>
        <taxon>Globodera</taxon>
    </lineage>
</organism>
<dbReference type="Proteomes" id="UP000050741">
    <property type="component" value="Unassembled WGS sequence"/>
</dbReference>
<proteinExistence type="predicted"/>
<name>A0A183BIN8_GLOPA</name>
<evidence type="ECO:0000313" key="1">
    <source>
        <dbReference type="Proteomes" id="UP000050741"/>
    </source>
</evidence>
<reference evidence="1" key="1">
    <citation type="submission" date="2013-12" db="EMBL/GenBank/DDBJ databases">
        <authorList>
            <person name="Aslett M."/>
        </authorList>
    </citation>
    <scope>NUCLEOTIDE SEQUENCE [LARGE SCALE GENOMIC DNA]</scope>
    <source>
        <strain evidence="1">Lindley</strain>
    </source>
</reference>